<gene>
    <name evidence="2" type="ORF">ENR23_04745</name>
</gene>
<evidence type="ECO:0000256" key="1">
    <source>
        <dbReference type="SAM" id="Phobius"/>
    </source>
</evidence>
<protein>
    <submittedName>
        <fullName evidence="2">Uncharacterized protein</fullName>
    </submittedName>
</protein>
<comment type="caution">
    <text evidence="2">The sequence shown here is derived from an EMBL/GenBank/DDBJ whole genome shotgun (WGS) entry which is preliminary data.</text>
</comment>
<proteinExistence type="predicted"/>
<accession>A0A832MJE3</accession>
<evidence type="ECO:0000313" key="2">
    <source>
        <dbReference type="EMBL" id="HGZ42727.1"/>
    </source>
</evidence>
<keyword evidence="1" id="KW-1133">Transmembrane helix</keyword>
<feature type="transmembrane region" description="Helical" evidence="1">
    <location>
        <begin position="41"/>
        <end position="63"/>
    </location>
</feature>
<dbReference type="AlphaFoldDB" id="A0A832MJE3"/>
<dbReference type="EMBL" id="DSQF01000012">
    <property type="protein sequence ID" value="HGZ42727.1"/>
    <property type="molecule type" value="Genomic_DNA"/>
</dbReference>
<organism evidence="2">
    <name type="scientific">Eiseniibacteriota bacterium</name>
    <dbReference type="NCBI Taxonomy" id="2212470"/>
    <lineage>
        <taxon>Bacteria</taxon>
        <taxon>Candidatus Eiseniibacteriota</taxon>
    </lineage>
</organism>
<keyword evidence="1" id="KW-0472">Membrane</keyword>
<sequence length="68" mass="7354">MNGDQSFDQGQFQGQVLADLRYIKDSLSKKVDRDEFLPVKAITYGLVGLILMAVVGALVATVVKALPT</sequence>
<keyword evidence="1" id="KW-0812">Transmembrane</keyword>
<reference evidence="2" key="1">
    <citation type="journal article" date="2020" name="mSystems">
        <title>Genome- and Community-Level Interaction Insights into Carbon Utilization and Element Cycling Functions of Hydrothermarchaeota in Hydrothermal Sediment.</title>
        <authorList>
            <person name="Zhou Z."/>
            <person name="Liu Y."/>
            <person name="Xu W."/>
            <person name="Pan J."/>
            <person name="Luo Z.H."/>
            <person name="Li M."/>
        </authorList>
    </citation>
    <scope>NUCLEOTIDE SEQUENCE [LARGE SCALE GENOMIC DNA]</scope>
    <source>
        <strain evidence="2">SpSt-381</strain>
    </source>
</reference>
<name>A0A832MJE3_UNCEI</name>